<evidence type="ECO:0000256" key="4">
    <source>
        <dbReference type="SAM" id="MobiDB-lite"/>
    </source>
</evidence>
<dbReference type="GO" id="GO:0007165">
    <property type="term" value="P:signal transduction"/>
    <property type="evidence" value="ECO:0007669"/>
    <property type="project" value="InterPro"/>
</dbReference>
<dbReference type="Gene3D" id="3.40.50.10140">
    <property type="entry name" value="Toll/interleukin-1 receptor homology (TIR) domain"/>
    <property type="match status" value="1"/>
</dbReference>
<accession>A0A8J9ZJE6</accession>
<feature type="compositionally biased region" description="Low complexity" evidence="4">
    <location>
        <begin position="246"/>
        <end position="257"/>
    </location>
</feature>
<evidence type="ECO:0000313" key="7">
    <source>
        <dbReference type="Proteomes" id="UP000838412"/>
    </source>
</evidence>
<feature type="domain" description="TIR" evidence="5">
    <location>
        <begin position="273"/>
        <end position="368"/>
    </location>
</feature>
<dbReference type="SUPFAM" id="SSF48403">
    <property type="entry name" value="Ankyrin repeat"/>
    <property type="match status" value="1"/>
</dbReference>
<evidence type="ECO:0000259" key="5">
    <source>
        <dbReference type="Pfam" id="PF13676"/>
    </source>
</evidence>
<dbReference type="InterPro" id="IPR002110">
    <property type="entry name" value="Ankyrin_rpt"/>
</dbReference>
<organism evidence="6 7">
    <name type="scientific">Branchiostoma lanceolatum</name>
    <name type="common">Common lancelet</name>
    <name type="synonym">Amphioxus lanceolatum</name>
    <dbReference type="NCBI Taxonomy" id="7740"/>
    <lineage>
        <taxon>Eukaryota</taxon>
        <taxon>Metazoa</taxon>
        <taxon>Chordata</taxon>
        <taxon>Cephalochordata</taxon>
        <taxon>Leptocardii</taxon>
        <taxon>Amphioxiformes</taxon>
        <taxon>Branchiostomatidae</taxon>
        <taxon>Branchiostoma</taxon>
    </lineage>
</organism>
<keyword evidence="1" id="KW-0677">Repeat</keyword>
<dbReference type="PRINTS" id="PR01415">
    <property type="entry name" value="ANKYRIN"/>
</dbReference>
<proteinExistence type="predicted"/>
<evidence type="ECO:0000256" key="3">
    <source>
        <dbReference type="PROSITE-ProRule" id="PRU00023"/>
    </source>
</evidence>
<reference evidence="6" key="1">
    <citation type="submission" date="2022-01" db="EMBL/GenBank/DDBJ databases">
        <authorList>
            <person name="Braso-Vives M."/>
        </authorList>
    </citation>
    <scope>NUCLEOTIDE SEQUENCE</scope>
</reference>
<feature type="repeat" description="ANK" evidence="3">
    <location>
        <begin position="37"/>
        <end position="69"/>
    </location>
</feature>
<dbReference type="PROSITE" id="PS50088">
    <property type="entry name" value="ANK_REPEAT"/>
    <property type="match status" value="4"/>
</dbReference>
<evidence type="ECO:0000256" key="1">
    <source>
        <dbReference type="ARBA" id="ARBA00022737"/>
    </source>
</evidence>
<gene>
    <name evidence="6" type="primary">ANK3</name>
    <name evidence="6" type="ORF">BLAG_LOCUS14740</name>
</gene>
<dbReference type="Proteomes" id="UP000838412">
    <property type="component" value="Chromosome 3"/>
</dbReference>
<evidence type="ECO:0000256" key="2">
    <source>
        <dbReference type="ARBA" id="ARBA00023043"/>
    </source>
</evidence>
<dbReference type="Pfam" id="PF12796">
    <property type="entry name" value="Ank_2"/>
    <property type="match status" value="1"/>
</dbReference>
<protein>
    <submittedName>
        <fullName evidence="6">ANK3 protein</fullName>
    </submittedName>
</protein>
<keyword evidence="7" id="KW-1185">Reference proteome</keyword>
<dbReference type="PANTHER" id="PTHR24171:SF10">
    <property type="entry name" value="ANKYRIN REPEAT DOMAIN-CONTAINING PROTEIN 29-LIKE"/>
    <property type="match status" value="1"/>
</dbReference>
<dbReference type="SUPFAM" id="SSF52200">
    <property type="entry name" value="Toll/Interleukin receptor TIR domain"/>
    <property type="match status" value="1"/>
</dbReference>
<dbReference type="PANTHER" id="PTHR24171">
    <property type="entry name" value="ANKYRIN REPEAT DOMAIN-CONTAINING PROTEIN 39-RELATED"/>
    <property type="match status" value="1"/>
</dbReference>
<dbReference type="Pfam" id="PF13676">
    <property type="entry name" value="TIR_2"/>
    <property type="match status" value="1"/>
</dbReference>
<keyword evidence="2 3" id="KW-0040">ANK repeat</keyword>
<name>A0A8J9ZJE6_BRALA</name>
<dbReference type="InterPro" id="IPR000157">
    <property type="entry name" value="TIR_dom"/>
</dbReference>
<dbReference type="InterPro" id="IPR035897">
    <property type="entry name" value="Toll_tir_struct_dom_sf"/>
</dbReference>
<feature type="repeat" description="ANK" evidence="3">
    <location>
        <begin position="138"/>
        <end position="170"/>
    </location>
</feature>
<feature type="compositionally biased region" description="Polar residues" evidence="4">
    <location>
        <begin position="430"/>
        <end position="442"/>
    </location>
</feature>
<sequence length="451" mass="49165">MSRKDQVLRTAAYNGDLESVQKVIAEGVDVNIKGSQFKQTALQLATREGHEKIVAELLKAKADVNLTTTGGYTALHIAAQKGHEVMVPWLIDAGAKVNATTVFQEGLTPLHMSARFGHRGTAEELIKADADVNARDNEGSTPLHLAARYGRPTCVPALLQAGADVRIKDGGGRTAEDLAADEKCNSRDREHVLQGRKEVLKALKGLMNTLCSEPIADDMLESKPTAMVKTAQKKRKRKKKKEPAVQTSQEPQNQETTQQEDSDSGSYVQPVISISYQWDIQADVVRLRDRLEQAGYPCWMDIGQMGGGDALYEEIDTGMRESKNCSMEVNLASDLGKPLIPIIFQQVDWPPRGSMGPIFAGHLYIDLTCEGGGHGGGGINASIATKQQEILSRIQLKLRPAGKLKKRAAAPESQEPEIQDPGVEEMEINSGPQENPVNTQAEQRSRSCVLI</sequence>
<evidence type="ECO:0000313" key="6">
    <source>
        <dbReference type="EMBL" id="CAH1256354.1"/>
    </source>
</evidence>
<feature type="compositionally biased region" description="Acidic residues" evidence="4">
    <location>
        <begin position="414"/>
        <end position="427"/>
    </location>
</feature>
<dbReference type="AlphaFoldDB" id="A0A8J9ZJE6"/>
<dbReference type="InterPro" id="IPR036770">
    <property type="entry name" value="Ankyrin_rpt-contain_sf"/>
</dbReference>
<dbReference type="Gene3D" id="1.25.40.20">
    <property type="entry name" value="Ankyrin repeat-containing domain"/>
    <property type="match status" value="2"/>
</dbReference>
<dbReference type="EMBL" id="OV696688">
    <property type="protein sequence ID" value="CAH1256354.1"/>
    <property type="molecule type" value="Genomic_DNA"/>
</dbReference>
<dbReference type="Pfam" id="PF13857">
    <property type="entry name" value="Ank_5"/>
    <property type="match status" value="1"/>
</dbReference>
<feature type="region of interest" description="Disordered" evidence="4">
    <location>
        <begin position="222"/>
        <end position="266"/>
    </location>
</feature>
<dbReference type="SMART" id="SM00248">
    <property type="entry name" value="ANK"/>
    <property type="match status" value="6"/>
</dbReference>
<dbReference type="OrthoDB" id="6078042at2759"/>
<feature type="region of interest" description="Disordered" evidence="4">
    <location>
        <begin position="403"/>
        <end position="451"/>
    </location>
</feature>
<feature type="compositionally biased region" description="Basic residues" evidence="4">
    <location>
        <begin position="231"/>
        <end position="241"/>
    </location>
</feature>
<dbReference type="PROSITE" id="PS50297">
    <property type="entry name" value="ANK_REP_REGION"/>
    <property type="match status" value="4"/>
</dbReference>
<feature type="repeat" description="ANK" evidence="3">
    <location>
        <begin position="70"/>
        <end position="102"/>
    </location>
</feature>
<feature type="repeat" description="ANK" evidence="3">
    <location>
        <begin position="105"/>
        <end position="137"/>
    </location>
</feature>